<proteinExistence type="predicted"/>
<keyword evidence="2" id="KW-1185">Reference proteome</keyword>
<evidence type="ECO:0000313" key="2">
    <source>
        <dbReference type="Proteomes" id="UP000537141"/>
    </source>
</evidence>
<comment type="caution">
    <text evidence="1">The sequence shown here is derived from an EMBL/GenBank/DDBJ whole genome shotgun (WGS) entry which is preliminary data.</text>
</comment>
<protein>
    <submittedName>
        <fullName evidence="1">Uncharacterized protein</fullName>
    </submittedName>
</protein>
<dbReference type="AlphaFoldDB" id="A0A7X0TS04"/>
<organism evidence="1 2">
    <name type="scientific">Thalassotalea piscium</name>
    <dbReference type="NCBI Taxonomy" id="1230533"/>
    <lineage>
        <taxon>Bacteria</taxon>
        <taxon>Pseudomonadati</taxon>
        <taxon>Pseudomonadota</taxon>
        <taxon>Gammaproteobacteria</taxon>
        <taxon>Alteromonadales</taxon>
        <taxon>Colwelliaceae</taxon>
        <taxon>Thalassotalea</taxon>
    </lineage>
</organism>
<reference evidence="1 2" key="1">
    <citation type="submission" date="2020-08" db="EMBL/GenBank/DDBJ databases">
        <title>Genomic Encyclopedia of Type Strains, Phase IV (KMG-IV): sequencing the most valuable type-strain genomes for metagenomic binning, comparative biology and taxonomic classification.</title>
        <authorList>
            <person name="Goeker M."/>
        </authorList>
    </citation>
    <scope>NUCLEOTIDE SEQUENCE [LARGE SCALE GENOMIC DNA]</scope>
    <source>
        <strain evidence="1 2">DSM 26287</strain>
    </source>
</reference>
<evidence type="ECO:0000313" key="1">
    <source>
        <dbReference type="EMBL" id="MBB6541621.1"/>
    </source>
</evidence>
<gene>
    <name evidence="1" type="ORF">HNQ55_000095</name>
</gene>
<accession>A0A7X0TS04</accession>
<dbReference type="EMBL" id="JACHHU010000001">
    <property type="protein sequence ID" value="MBB6541621.1"/>
    <property type="molecule type" value="Genomic_DNA"/>
</dbReference>
<sequence>MISEINNKYTAVKTNKNETTIKLRPKRYKFTGNTQVVNLGAQGNYILNSCIMNINDS</sequence>
<dbReference type="Proteomes" id="UP000537141">
    <property type="component" value="Unassembled WGS sequence"/>
</dbReference>
<name>A0A7X0TS04_9GAMM</name>